<dbReference type="GeneID" id="54358694"/>
<dbReference type="Gene3D" id="3.70.10.10">
    <property type="match status" value="1"/>
</dbReference>
<dbReference type="InterPro" id="IPR007268">
    <property type="entry name" value="Rad9/Ddc1"/>
</dbReference>
<reference evidence="4" key="1">
    <citation type="submission" date="2020-01" db="EMBL/GenBank/DDBJ databases">
        <authorList>
            <consortium name="DOE Joint Genome Institute"/>
            <person name="Haridas S."/>
            <person name="Albert R."/>
            <person name="Binder M."/>
            <person name="Bloem J."/>
            <person name="Labutti K."/>
            <person name="Salamov A."/>
            <person name="Andreopoulos B."/>
            <person name="Baker S.E."/>
            <person name="Barry K."/>
            <person name="Bills G."/>
            <person name="Bluhm B.H."/>
            <person name="Cannon C."/>
            <person name="Castanera R."/>
            <person name="Culley D.E."/>
            <person name="Daum C."/>
            <person name="Ezra D."/>
            <person name="Gonzalez J.B."/>
            <person name="Henrissat B."/>
            <person name="Kuo A."/>
            <person name="Liang C."/>
            <person name="Lipzen A."/>
            <person name="Lutzoni F."/>
            <person name="Magnuson J."/>
            <person name="Mondo S."/>
            <person name="Nolan M."/>
            <person name="Ohm R."/>
            <person name="Pangilinan J."/>
            <person name="Park H.-J."/>
            <person name="Ramirez L."/>
            <person name="Alfaro M."/>
            <person name="Sun H."/>
            <person name="Tritt A."/>
            <person name="Yoshinaga Y."/>
            <person name="Zwiers L.-H."/>
            <person name="Turgeon B.G."/>
            <person name="Goodwin S.B."/>
            <person name="Spatafora J.W."/>
            <person name="Crous P.W."/>
            <person name="Grigoriev I.V."/>
        </authorList>
    </citation>
    <scope>NUCLEOTIDE SEQUENCE</scope>
    <source>
        <strain evidence="4">CBS 342.82</strain>
    </source>
</reference>
<dbReference type="GO" id="GO:0000076">
    <property type="term" value="P:DNA replication checkpoint signaling"/>
    <property type="evidence" value="ECO:0007669"/>
    <property type="project" value="TreeGrafter"/>
</dbReference>
<gene>
    <name evidence="4" type="ORF">K489DRAFT_312868</name>
</gene>
<accession>A0A6J3MGN4</accession>
<comment type="function">
    <text evidence="1">Acts in DNA repair and mutagenesis. Involved in promoting resistance to ionizing radiation and UV light, as well as regulating cell cycle progression after irradiation.</text>
</comment>
<name>A0A6J3MGN4_9PEZI</name>
<dbReference type="RefSeq" id="XP_033463093.1">
    <property type="nucleotide sequence ID" value="XM_033600894.1"/>
</dbReference>
<protein>
    <recommendedName>
        <fullName evidence="1">DNA repair protein rad9</fullName>
    </recommendedName>
</protein>
<dbReference type="GO" id="GO:0030896">
    <property type="term" value="C:checkpoint clamp complex"/>
    <property type="evidence" value="ECO:0007669"/>
    <property type="project" value="UniProtKB-UniRule"/>
</dbReference>
<comment type="similarity">
    <text evidence="1">Belongs to the rad9 family.</text>
</comment>
<keyword evidence="3" id="KW-1185">Reference proteome</keyword>
<dbReference type="Proteomes" id="UP000504637">
    <property type="component" value="Unplaced"/>
</dbReference>
<reference evidence="4" key="3">
    <citation type="submission" date="2025-08" db="UniProtKB">
        <authorList>
            <consortium name="RefSeq"/>
        </authorList>
    </citation>
    <scope>IDENTIFICATION</scope>
    <source>
        <strain evidence="4">CBS 342.82</strain>
    </source>
</reference>
<evidence type="ECO:0000313" key="3">
    <source>
        <dbReference type="Proteomes" id="UP000504637"/>
    </source>
</evidence>
<feature type="region of interest" description="Disordered" evidence="2">
    <location>
        <begin position="300"/>
        <end position="355"/>
    </location>
</feature>
<dbReference type="PANTHER" id="PTHR15237">
    <property type="entry name" value="DNA REPAIR PROTEIN RAD9"/>
    <property type="match status" value="1"/>
</dbReference>
<dbReference type="PIRSF" id="PIRSF009303">
    <property type="entry name" value="Cell_cycle_RAD9"/>
    <property type="match status" value="1"/>
</dbReference>
<reference evidence="4" key="2">
    <citation type="submission" date="2020-04" db="EMBL/GenBank/DDBJ databases">
        <authorList>
            <consortium name="NCBI Genome Project"/>
        </authorList>
    </citation>
    <scope>NUCLEOTIDE SEQUENCE</scope>
    <source>
        <strain evidence="4">CBS 342.82</strain>
    </source>
</reference>
<dbReference type="InterPro" id="IPR026584">
    <property type="entry name" value="Rad9"/>
</dbReference>
<sequence>MAVLKFSITAEATARISEILTCLAKFGDGVAIEARREKARQPALNLSKTAYASFAFDAETFFIEYSFDAGQSSTVNDRFTCQLLNKALQSVFKLRSGDPRGRETAIDRCDVAIQDGLDVAESRFIVKMITKSGMTKTYRLTFESVEIMHALFDKLSAPQGWRIASRILREYIEYFGHKTEQLDMLAQDGKAIFTSFTEKIQDGKEVLKQPLETAITIHTTEFDDFHVQENVHIVISVKDFRAIVTHAETLRAPISAYFSSPTRPLQFAYQSRGLNCEFTLMTAGSAASLSSTQVAKFVSTRSASKQPSTLSGPRPTDQTTSSLSAARSIMSKPLSSQSRRPPLREQVLTQSVENPDAEDSLFIRDRTAADEDQTWEPQNYDEDDGAMLGWDTSNDQHSDGFRLAHQGHATATRFSNDIHEEARPTQEGIEPTQRLSQVSIPVSFRPSIIN</sequence>
<dbReference type="AlphaFoldDB" id="A0A6J3MGN4"/>
<evidence type="ECO:0000256" key="1">
    <source>
        <dbReference type="PIRNR" id="PIRNR009303"/>
    </source>
</evidence>
<dbReference type="Pfam" id="PF04139">
    <property type="entry name" value="Rad9"/>
    <property type="match status" value="1"/>
</dbReference>
<keyword evidence="1" id="KW-0227">DNA damage</keyword>
<dbReference type="GO" id="GO:0006281">
    <property type="term" value="P:DNA repair"/>
    <property type="evidence" value="ECO:0007669"/>
    <property type="project" value="UniProtKB-UniRule"/>
</dbReference>
<dbReference type="PANTHER" id="PTHR15237:SF0">
    <property type="entry name" value="CELL CYCLE CHECKPOINT CONTROL PROTEIN"/>
    <property type="match status" value="1"/>
</dbReference>
<feature type="compositionally biased region" description="Polar residues" evidence="2">
    <location>
        <begin position="300"/>
        <end position="325"/>
    </location>
</feature>
<proteinExistence type="inferred from homology"/>
<evidence type="ECO:0000313" key="4">
    <source>
        <dbReference type="RefSeq" id="XP_033463093.1"/>
    </source>
</evidence>
<dbReference type="GO" id="GO:0031573">
    <property type="term" value="P:mitotic intra-S DNA damage checkpoint signaling"/>
    <property type="evidence" value="ECO:0007669"/>
    <property type="project" value="TreeGrafter"/>
</dbReference>
<dbReference type="OrthoDB" id="60092at2759"/>
<organism evidence="4">
    <name type="scientific">Dissoconium aciculare CBS 342.82</name>
    <dbReference type="NCBI Taxonomy" id="1314786"/>
    <lineage>
        <taxon>Eukaryota</taxon>
        <taxon>Fungi</taxon>
        <taxon>Dikarya</taxon>
        <taxon>Ascomycota</taxon>
        <taxon>Pezizomycotina</taxon>
        <taxon>Dothideomycetes</taxon>
        <taxon>Dothideomycetidae</taxon>
        <taxon>Mycosphaerellales</taxon>
        <taxon>Dissoconiaceae</taxon>
        <taxon>Dissoconium</taxon>
    </lineage>
</organism>
<dbReference type="GO" id="GO:0071479">
    <property type="term" value="P:cellular response to ionizing radiation"/>
    <property type="evidence" value="ECO:0007669"/>
    <property type="project" value="TreeGrafter"/>
</dbReference>
<evidence type="ECO:0000256" key="2">
    <source>
        <dbReference type="SAM" id="MobiDB-lite"/>
    </source>
</evidence>